<keyword evidence="6 14" id="KW-0272">Extracellular matrix</keyword>
<dbReference type="InterPro" id="IPR001507">
    <property type="entry name" value="ZP_dom"/>
</dbReference>
<comment type="PTM">
    <text evidence="14">Proteolytically cleaved before the transmembrane segment to yield the secreted ectodomain incorporated in the zona pellucida.</text>
</comment>
<evidence type="ECO:0000313" key="17">
    <source>
        <dbReference type="Ensembl" id="ENSVKKP00000020786.1"/>
    </source>
</evidence>
<evidence type="ECO:0000256" key="1">
    <source>
        <dbReference type="ARBA" id="ARBA00004498"/>
    </source>
</evidence>
<comment type="similarity">
    <text evidence="2 14">Belongs to the ZP domain family. ZPC subfamily.</text>
</comment>
<dbReference type="Gene3D" id="2.60.40.3210">
    <property type="entry name" value="Zona pellucida, ZP-N domain"/>
    <property type="match status" value="1"/>
</dbReference>
<dbReference type="GO" id="GO:0032190">
    <property type="term" value="F:acrosin binding"/>
    <property type="evidence" value="ECO:0007669"/>
    <property type="project" value="TreeGrafter"/>
</dbReference>
<evidence type="ECO:0000256" key="9">
    <source>
        <dbReference type="ARBA" id="ARBA00022729"/>
    </source>
</evidence>
<dbReference type="InterPro" id="IPR055356">
    <property type="entry name" value="ZP-N"/>
</dbReference>
<dbReference type="InterPro" id="IPR042235">
    <property type="entry name" value="ZP-C_dom"/>
</dbReference>
<dbReference type="GO" id="GO:2000344">
    <property type="term" value="P:positive regulation of acrosome reaction"/>
    <property type="evidence" value="ECO:0007669"/>
    <property type="project" value="UniProtKB-UniRule"/>
</dbReference>
<evidence type="ECO:0000256" key="13">
    <source>
        <dbReference type="ARBA" id="ARBA00023180"/>
    </source>
</evidence>
<dbReference type="FunFam" id="2.60.40.4100:FF:000002">
    <property type="entry name" value="Zona pellucida sperm-binding protein 3"/>
    <property type="match status" value="1"/>
</dbReference>
<protein>
    <recommendedName>
        <fullName evidence="3 14">Zona pellucida sperm-binding protein 3</fullName>
    </recommendedName>
</protein>
<reference evidence="17" key="2">
    <citation type="submission" date="2025-09" db="UniProtKB">
        <authorList>
            <consortium name="Ensembl"/>
        </authorList>
    </citation>
    <scope>IDENTIFICATION</scope>
</reference>
<keyword evidence="10" id="KW-1133">Transmembrane helix</keyword>
<comment type="domain">
    <text evidence="14">The ZP domain is involved in the polymerization of the ZP proteins to form the zona pellucida.</text>
</comment>
<dbReference type="InterPro" id="IPR048290">
    <property type="entry name" value="ZP_chr"/>
</dbReference>
<comment type="function">
    <text evidence="14">Component of the zona pellucida, an extracellular matrix surrounding oocytes which mediates sperm binding, induction of the acrosome reaction and prevents post-fertilization polyspermy. The zona pellucida is composed of 3 to 4 glycoproteins, ZP1, ZP2, ZP3, and ZP4. ZP3 is essential for sperm binding and zona matrix formation.</text>
</comment>
<evidence type="ECO:0000313" key="18">
    <source>
        <dbReference type="Proteomes" id="UP000694545"/>
    </source>
</evidence>
<organism evidence="17 18">
    <name type="scientific">Varanus komodoensis</name>
    <name type="common">Komodo dragon</name>
    <dbReference type="NCBI Taxonomy" id="61221"/>
    <lineage>
        <taxon>Eukaryota</taxon>
        <taxon>Metazoa</taxon>
        <taxon>Chordata</taxon>
        <taxon>Craniata</taxon>
        <taxon>Vertebrata</taxon>
        <taxon>Euteleostomi</taxon>
        <taxon>Lepidosauria</taxon>
        <taxon>Squamata</taxon>
        <taxon>Bifurcata</taxon>
        <taxon>Unidentata</taxon>
        <taxon>Episquamata</taxon>
        <taxon>Toxicofera</taxon>
        <taxon>Anguimorpha</taxon>
        <taxon>Paleoanguimorpha</taxon>
        <taxon>Varanoidea</taxon>
        <taxon>Varanidae</taxon>
        <taxon>Varanus</taxon>
    </lineage>
</organism>
<evidence type="ECO:0000256" key="10">
    <source>
        <dbReference type="ARBA" id="ARBA00022989"/>
    </source>
</evidence>
<keyword evidence="7 14" id="KW-0165">Cleavage on pair of basic residues</keyword>
<keyword evidence="13" id="KW-0325">Glycoprotein</keyword>
<dbReference type="GO" id="GO:0007339">
    <property type="term" value="P:binding of sperm to zona pellucida"/>
    <property type="evidence" value="ECO:0007669"/>
    <property type="project" value="UniProtKB-UniRule"/>
</dbReference>
<sequence>MKVSWAGVRLLLLPGLLLALLWAPCAGGPGQARPHAGAVAVTCEPHRMVVAVHRDLFGGGRLVAPADLALGRPRCPPASVDAGATVVRFEAGLHECGSTVQVMTPTLLIYRTSLFYTPSLASGRVILRTSATEIPIECRYPRTDNVSSGALQPHWVPFQATAAAKARLGFSLRLMKDDWSAERTSALFQLGEALCVQAEVLGDAPLPLRLFVDHCAASLSPDASSGPQYAIVASSGCLVDGRQEGVSSTFLSPRPRPEALRFTIDAFRFAGDPRKVIYITCHLKAVPAEQAPDAGHKACSFDGRPRSWTPPDPRCWGTWAGGCGCPCALPVATERLMGPNAGWSQQAASVPSCSRTQVHAERRGGGGGAVRGPGDLQTMEGRSRAGSPATGSGS</sequence>
<keyword evidence="11" id="KW-0472">Membrane</keyword>
<dbReference type="PANTHER" id="PTHR11576:SF2">
    <property type="entry name" value="ZONA PELLUCIDA SPERM-BINDING PROTEIN 3"/>
    <property type="match status" value="1"/>
</dbReference>
<feature type="region of interest" description="Disordered" evidence="15">
    <location>
        <begin position="343"/>
        <end position="394"/>
    </location>
</feature>
<dbReference type="GO" id="GO:0005886">
    <property type="term" value="C:plasma membrane"/>
    <property type="evidence" value="ECO:0007669"/>
    <property type="project" value="UniProtKB-SubCell"/>
</dbReference>
<dbReference type="InterPro" id="IPR055355">
    <property type="entry name" value="ZP-C"/>
</dbReference>
<dbReference type="PROSITE" id="PS51034">
    <property type="entry name" value="ZP_2"/>
    <property type="match status" value="1"/>
</dbReference>
<keyword evidence="18" id="KW-1185">Reference proteome</keyword>
<dbReference type="Gene3D" id="2.60.40.4100">
    <property type="entry name" value="Zona pellucida, ZP-C domain"/>
    <property type="match status" value="1"/>
</dbReference>
<dbReference type="AlphaFoldDB" id="A0A8D2LDS2"/>
<evidence type="ECO:0000259" key="16">
    <source>
        <dbReference type="PROSITE" id="PS51034"/>
    </source>
</evidence>
<comment type="subcellular location">
    <subcellularLocation>
        <location evidence="1">Secreted</location>
        <location evidence="1">Extracellular space</location>
        <location evidence="1">Extracellular matrix</location>
    </subcellularLocation>
    <subcellularLocation>
        <location evidence="14">Zona pellucida</location>
    </subcellularLocation>
    <subcellularLocation>
        <location evidence="14">Cell membrane</location>
        <topology evidence="14">Single-pass type I membrane protein</topology>
    </subcellularLocation>
</comment>
<evidence type="ECO:0000256" key="8">
    <source>
        <dbReference type="ARBA" id="ARBA00022692"/>
    </source>
</evidence>
<keyword evidence="8" id="KW-0812">Transmembrane</keyword>
<dbReference type="Ensembl" id="ENSVKKT00000021301.1">
    <property type="protein sequence ID" value="ENSVKKP00000020786.1"/>
    <property type="gene ID" value="ENSVKKG00000013884.1"/>
</dbReference>
<feature type="domain" description="ZP" evidence="16">
    <location>
        <begin position="42"/>
        <end position="306"/>
    </location>
</feature>
<evidence type="ECO:0000256" key="5">
    <source>
        <dbReference type="ARBA" id="ARBA00022525"/>
    </source>
</evidence>
<dbReference type="PANTHER" id="PTHR11576">
    <property type="entry name" value="ZONA PELLUCIDA SPERM-BINDING PROTEIN 3"/>
    <property type="match status" value="1"/>
</dbReference>
<dbReference type="GO" id="GO:0035804">
    <property type="term" value="F:structural constituent of egg coat"/>
    <property type="evidence" value="ECO:0007669"/>
    <property type="project" value="UniProtKB-UniRule"/>
</dbReference>
<feature type="chain" id="PRO_5034466934" description="Zona pellucida sperm-binding protein 3" evidence="14">
    <location>
        <begin position="28"/>
        <end position="394"/>
    </location>
</feature>
<evidence type="ECO:0000256" key="2">
    <source>
        <dbReference type="ARBA" id="ARBA00006735"/>
    </source>
</evidence>
<keyword evidence="4 14" id="KW-1003">Cell membrane</keyword>
<feature type="compositionally biased region" description="Polar residues" evidence="15">
    <location>
        <begin position="343"/>
        <end position="357"/>
    </location>
</feature>
<evidence type="ECO:0000256" key="14">
    <source>
        <dbReference type="RuleBase" id="RU367066"/>
    </source>
</evidence>
<dbReference type="Pfam" id="PF23344">
    <property type="entry name" value="ZP-N"/>
    <property type="match status" value="1"/>
</dbReference>
<evidence type="ECO:0000256" key="12">
    <source>
        <dbReference type="ARBA" id="ARBA00023157"/>
    </source>
</evidence>
<evidence type="ECO:0000256" key="3">
    <source>
        <dbReference type="ARBA" id="ARBA00017980"/>
    </source>
</evidence>
<dbReference type="SMART" id="SM00241">
    <property type="entry name" value="ZP"/>
    <property type="match status" value="1"/>
</dbReference>
<evidence type="ECO:0000256" key="7">
    <source>
        <dbReference type="ARBA" id="ARBA00022685"/>
    </source>
</evidence>
<evidence type="ECO:0000256" key="15">
    <source>
        <dbReference type="SAM" id="MobiDB-lite"/>
    </source>
</evidence>
<dbReference type="GO" id="GO:0035803">
    <property type="term" value="P:egg coat formation"/>
    <property type="evidence" value="ECO:0007669"/>
    <property type="project" value="UniProtKB-UniRule"/>
</dbReference>
<keyword evidence="9 14" id="KW-0732">Signal</keyword>
<reference evidence="17" key="1">
    <citation type="submission" date="2025-08" db="UniProtKB">
        <authorList>
            <consortium name="Ensembl"/>
        </authorList>
    </citation>
    <scope>IDENTIFICATION</scope>
</reference>
<proteinExistence type="inferred from homology"/>
<dbReference type="GO" id="GO:0035805">
    <property type="term" value="C:egg coat"/>
    <property type="evidence" value="ECO:0007669"/>
    <property type="project" value="UniProtKB-SubCell"/>
</dbReference>
<keyword evidence="12 14" id="KW-1015">Disulfide bond</keyword>
<name>A0A8D2LDS2_VARKO</name>
<evidence type="ECO:0000256" key="6">
    <source>
        <dbReference type="ARBA" id="ARBA00022530"/>
    </source>
</evidence>
<dbReference type="FunFam" id="2.60.40.3210:FF:000001">
    <property type="entry name" value="Zona pellucida sperm-binding protein 3"/>
    <property type="match status" value="1"/>
</dbReference>
<evidence type="ECO:0000256" key="4">
    <source>
        <dbReference type="ARBA" id="ARBA00022475"/>
    </source>
</evidence>
<dbReference type="Proteomes" id="UP000694545">
    <property type="component" value="Unplaced"/>
</dbReference>
<dbReference type="PRINTS" id="PR00023">
    <property type="entry name" value="ZPELLUCIDA"/>
</dbReference>
<keyword evidence="5 14" id="KW-0964">Secreted</keyword>
<accession>A0A8D2LDS2</accession>
<evidence type="ECO:0000256" key="11">
    <source>
        <dbReference type="ARBA" id="ARBA00023136"/>
    </source>
</evidence>
<feature type="signal peptide" evidence="14">
    <location>
        <begin position="1"/>
        <end position="27"/>
    </location>
</feature>
<dbReference type="Pfam" id="PF00100">
    <property type="entry name" value="Zona_pellucida"/>
    <property type="match status" value="1"/>
</dbReference>